<dbReference type="Gene3D" id="3.40.50.300">
    <property type="entry name" value="P-loop containing nucleotide triphosphate hydrolases"/>
    <property type="match status" value="1"/>
</dbReference>
<dbReference type="PANTHER" id="PTHR41287">
    <property type="match status" value="1"/>
</dbReference>
<name>A0A921F8J2_9LACO</name>
<dbReference type="InterPro" id="IPR046461">
    <property type="entry name" value="TerL_ATPase"/>
</dbReference>
<dbReference type="AlphaFoldDB" id="A0A921F8J2"/>
<dbReference type="PANTHER" id="PTHR41287:SF1">
    <property type="entry name" value="PROTEIN YMFN"/>
    <property type="match status" value="1"/>
</dbReference>
<dbReference type="InterPro" id="IPR005021">
    <property type="entry name" value="Terminase_largesu-like"/>
</dbReference>
<evidence type="ECO:0000259" key="2">
    <source>
        <dbReference type="Pfam" id="PF20441"/>
    </source>
</evidence>
<protein>
    <submittedName>
        <fullName evidence="3">Terminase large subunit</fullName>
    </submittedName>
</protein>
<evidence type="ECO:0000313" key="3">
    <source>
        <dbReference type="EMBL" id="HJE96602.1"/>
    </source>
</evidence>
<dbReference type="Pfam" id="PF20441">
    <property type="entry name" value="TerL_nuclease"/>
    <property type="match status" value="1"/>
</dbReference>
<dbReference type="GO" id="GO:0004519">
    <property type="term" value="F:endonuclease activity"/>
    <property type="evidence" value="ECO:0007669"/>
    <property type="project" value="InterPro"/>
</dbReference>
<proteinExistence type="predicted"/>
<dbReference type="Gene3D" id="3.30.420.240">
    <property type="match status" value="1"/>
</dbReference>
<evidence type="ECO:0000313" key="4">
    <source>
        <dbReference type="Proteomes" id="UP000707535"/>
    </source>
</evidence>
<dbReference type="EMBL" id="DYXG01000027">
    <property type="protein sequence ID" value="HJE96602.1"/>
    <property type="molecule type" value="Genomic_DNA"/>
</dbReference>
<dbReference type="Pfam" id="PF03354">
    <property type="entry name" value="TerL_ATPase"/>
    <property type="match status" value="1"/>
</dbReference>
<gene>
    <name evidence="3" type="ORF">K8V00_03185</name>
</gene>
<sequence>MTLKQEYVDRYLQLYHSKQIVLNKDRKKLISLVEDVIMKDDSLYFDDRQIKQCVKFIEKWYFPTKPFQRFIIAFFFLKHKETDLLYYNAYLLLIGRGGGKNGLISGMANYFISELHGIPGYNVSVVANSEEQAMTSITEVYNTVSSEKTLQKAFKAGVSQIKSKQTNSIFKFRTSNGNTKDGLRDGCVIFDEIHQYADNSNVKVHISGLGKVRDPREIYIGSDGYIRDGFLDKKLEMARKVLDRKAPADLIFPFICKLDKREEVDDQKKWEKANPMLSKPVKGYALTLLSEVQREYNGLVFEPSGTEEFMTKRMDMPSSGEENAVAPYDEIKKTAVPIDYEMIKGRECIGAVDFASIRDFTGCALTFRHDGKYISLKHSFARKAFVDKYYGYSRTDDKFKKIAPPIAKWEEHGLLTVVDEPTIDPQMIVDWFTEQSKLYNIKEVVIDNFRADLLRRFFEEAGFEVEVIRNPTAISALLAPRVEDGFANHKFIWGDDPLMRWYTNNVYVTIDKKGNKNFSKKDERRRKTDGFMAFVYSLYRADDLDDYDIGSALDTIASLDF</sequence>
<feature type="domain" description="Terminase large subunit-like ATPase" evidence="1">
    <location>
        <begin position="66"/>
        <end position="238"/>
    </location>
</feature>
<reference evidence="3" key="1">
    <citation type="journal article" date="2021" name="PeerJ">
        <title>Extensive microbial diversity within the chicken gut microbiome revealed by metagenomics and culture.</title>
        <authorList>
            <person name="Gilroy R."/>
            <person name="Ravi A."/>
            <person name="Getino M."/>
            <person name="Pursley I."/>
            <person name="Horton D.L."/>
            <person name="Alikhan N.F."/>
            <person name="Baker D."/>
            <person name="Gharbi K."/>
            <person name="Hall N."/>
            <person name="Watson M."/>
            <person name="Adriaenssens E.M."/>
            <person name="Foster-Nyarko E."/>
            <person name="Jarju S."/>
            <person name="Secka A."/>
            <person name="Antonio M."/>
            <person name="Oren A."/>
            <person name="Chaudhuri R.R."/>
            <person name="La Ragione R."/>
            <person name="Hildebrand F."/>
            <person name="Pallen M.J."/>
        </authorList>
    </citation>
    <scope>NUCLEOTIDE SEQUENCE</scope>
    <source>
        <strain evidence="3">CHK174-6876</strain>
    </source>
</reference>
<dbReference type="InterPro" id="IPR046462">
    <property type="entry name" value="TerL_nuclease"/>
</dbReference>
<feature type="domain" description="Terminase large subunit-like endonuclease" evidence="2">
    <location>
        <begin position="248"/>
        <end position="541"/>
    </location>
</feature>
<reference evidence="3" key="2">
    <citation type="submission" date="2021-09" db="EMBL/GenBank/DDBJ databases">
        <authorList>
            <person name="Gilroy R."/>
        </authorList>
    </citation>
    <scope>NUCLEOTIDE SEQUENCE</scope>
    <source>
        <strain evidence="3">CHK174-6876</strain>
    </source>
</reference>
<comment type="caution">
    <text evidence="3">The sequence shown here is derived from an EMBL/GenBank/DDBJ whole genome shotgun (WGS) entry which is preliminary data.</text>
</comment>
<organism evidence="3 4">
    <name type="scientific">Ligilactobacillus acidipiscis</name>
    <dbReference type="NCBI Taxonomy" id="89059"/>
    <lineage>
        <taxon>Bacteria</taxon>
        <taxon>Bacillati</taxon>
        <taxon>Bacillota</taxon>
        <taxon>Bacilli</taxon>
        <taxon>Lactobacillales</taxon>
        <taxon>Lactobacillaceae</taxon>
        <taxon>Ligilactobacillus</taxon>
    </lineage>
</organism>
<evidence type="ECO:0000259" key="1">
    <source>
        <dbReference type="Pfam" id="PF03354"/>
    </source>
</evidence>
<dbReference type="InterPro" id="IPR027417">
    <property type="entry name" value="P-loop_NTPase"/>
</dbReference>
<dbReference type="Proteomes" id="UP000707535">
    <property type="component" value="Unassembled WGS sequence"/>
</dbReference>
<accession>A0A921F8J2</accession>